<gene>
    <name evidence="4" type="ORF">TeGR_g8415</name>
</gene>
<dbReference type="InterPro" id="IPR003593">
    <property type="entry name" value="AAA+_ATPase"/>
</dbReference>
<proteinExistence type="predicted"/>
<dbReference type="SUPFAM" id="SSF52540">
    <property type="entry name" value="P-loop containing nucleoside triphosphate hydrolases"/>
    <property type="match status" value="2"/>
</dbReference>
<keyword evidence="1" id="KW-0175">Coiled coil</keyword>
<sequence>MPLSSPLSPLLSPAPSLLFLTGKGGVGKTTITSSLSLLLSSASSPLDPKPSSVLLASTDPADSARDAFELPPPEYPGEVTPISSPLLSPSCSLSVTALSADPSSLLSSLSSLSSSLDVPSLAASLGVPPALLQSLGVAPLLEELSASLADPSSLLPPGADEYFSLLSLLNATNPATGRPYDLVVCDTAPSGHTLRLLGGPRFVDTTLGKVLKFRGSVAGVLAKVRSLGGGKQRSDAESSLDEAVEKIDGLQTLVKRFSAQLSDKTIRIALVGIPTTLSYLETVRTAASVNEITVPPSPLVASLFLNQLLPPSPAPAAAAAFLSRRVRSQTKRIEELEAEHPDLPVTRVPYLDREVAGLPALSFLSSSHLPQPPDSQRTLVFGGKGGVGKTTCAAATAVGLASQGLSVAVISTDPAHSLGDALGSDLSSSPDGVDLTPLLPSPPPGASLRAFEVDPASAIEDLTAALSSLSPPPALSDAGLSPADLGSLLSTLPPGADEVVALGSLVGILERGGYDRVVIDTAPTGHALRLLSYPRFVDDLIERALRVSEKVLPAIKLLGGKYQLTDEQIDAAKSKLLGVQLSMFALDELLSDEEKTAFYAVCVPTKLATEETGRLVKELAEGEVKVKVAGIIVNQVLADQEDAGKWLDGVRGEQDKVVERYERWAKEEGVEVVKVDMIDEEPKGVYGLAAVWPYFGGRDDASN</sequence>
<dbReference type="EMBL" id="BRYB01000869">
    <property type="protein sequence ID" value="GMI39351.1"/>
    <property type="molecule type" value="Genomic_DNA"/>
</dbReference>
<comment type="caution">
    <text evidence="4">The sequence shown here is derived from an EMBL/GenBank/DDBJ whole genome shotgun (WGS) entry which is preliminary data.</text>
</comment>
<dbReference type="PANTHER" id="PTHR10803:SF0">
    <property type="entry name" value="ATPASE GET3B"/>
    <property type="match status" value="1"/>
</dbReference>
<feature type="region of interest" description="Disordered" evidence="2">
    <location>
        <begin position="421"/>
        <end position="445"/>
    </location>
</feature>
<keyword evidence="5" id="KW-1185">Reference proteome</keyword>
<feature type="coiled-coil region" evidence="1">
    <location>
        <begin position="233"/>
        <end position="260"/>
    </location>
</feature>
<dbReference type="Pfam" id="PF02374">
    <property type="entry name" value="ArsA_ATPase"/>
    <property type="match status" value="3"/>
</dbReference>
<organism evidence="4 5">
    <name type="scientific">Tetraparma gracilis</name>
    <dbReference type="NCBI Taxonomy" id="2962635"/>
    <lineage>
        <taxon>Eukaryota</taxon>
        <taxon>Sar</taxon>
        <taxon>Stramenopiles</taxon>
        <taxon>Ochrophyta</taxon>
        <taxon>Bolidophyceae</taxon>
        <taxon>Parmales</taxon>
        <taxon>Triparmaceae</taxon>
        <taxon>Tetraparma</taxon>
    </lineage>
</organism>
<feature type="domain" description="AAA+ ATPase" evidence="3">
    <location>
        <begin position="14"/>
        <end position="225"/>
    </location>
</feature>
<dbReference type="NCBIfam" id="TIGR00345">
    <property type="entry name" value="GET3_arsA_TRC40"/>
    <property type="match status" value="1"/>
</dbReference>
<feature type="domain" description="AAA+ ATPase" evidence="3">
    <location>
        <begin position="375"/>
        <end position="542"/>
    </location>
</feature>
<dbReference type="InterPro" id="IPR016300">
    <property type="entry name" value="ATPase_ArsA/GET3"/>
</dbReference>
<evidence type="ECO:0000259" key="3">
    <source>
        <dbReference type="SMART" id="SM00382"/>
    </source>
</evidence>
<evidence type="ECO:0000256" key="2">
    <source>
        <dbReference type="SAM" id="MobiDB-lite"/>
    </source>
</evidence>
<dbReference type="Gene3D" id="3.40.50.300">
    <property type="entry name" value="P-loop containing nucleotide triphosphate hydrolases"/>
    <property type="match status" value="2"/>
</dbReference>
<reference evidence="4 5" key="1">
    <citation type="journal article" date="2023" name="Commun. Biol.">
        <title>Genome analysis of Parmales, the sister group of diatoms, reveals the evolutionary specialization of diatoms from phago-mixotrophs to photoautotrophs.</title>
        <authorList>
            <person name="Ban H."/>
            <person name="Sato S."/>
            <person name="Yoshikawa S."/>
            <person name="Yamada K."/>
            <person name="Nakamura Y."/>
            <person name="Ichinomiya M."/>
            <person name="Sato N."/>
            <person name="Blanc-Mathieu R."/>
            <person name="Endo H."/>
            <person name="Kuwata A."/>
            <person name="Ogata H."/>
        </authorList>
    </citation>
    <scope>NUCLEOTIDE SEQUENCE [LARGE SCALE GENOMIC DNA]</scope>
</reference>
<accession>A0ABQ6N4K6</accession>
<dbReference type="InterPro" id="IPR027417">
    <property type="entry name" value="P-loop_NTPase"/>
</dbReference>
<evidence type="ECO:0000256" key="1">
    <source>
        <dbReference type="SAM" id="Coils"/>
    </source>
</evidence>
<feature type="compositionally biased region" description="Low complexity" evidence="2">
    <location>
        <begin position="421"/>
        <end position="438"/>
    </location>
</feature>
<dbReference type="InterPro" id="IPR025723">
    <property type="entry name" value="ArsA/GET3_ATPase-like"/>
</dbReference>
<dbReference type="CDD" id="cd02035">
    <property type="entry name" value="ArsA"/>
    <property type="match status" value="1"/>
</dbReference>
<protein>
    <recommendedName>
        <fullName evidence="3">AAA+ ATPase domain-containing protein</fullName>
    </recommendedName>
</protein>
<dbReference type="SMART" id="SM00382">
    <property type="entry name" value="AAA"/>
    <property type="match status" value="2"/>
</dbReference>
<evidence type="ECO:0000313" key="5">
    <source>
        <dbReference type="Proteomes" id="UP001165060"/>
    </source>
</evidence>
<evidence type="ECO:0000313" key="4">
    <source>
        <dbReference type="EMBL" id="GMI39351.1"/>
    </source>
</evidence>
<dbReference type="Proteomes" id="UP001165060">
    <property type="component" value="Unassembled WGS sequence"/>
</dbReference>
<dbReference type="PANTHER" id="PTHR10803">
    <property type="entry name" value="ARSENICAL PUMP-DRIVING ATPASE ARSENITE-TRANSLOCATING ATPASE"/>
    <property type="match status" value="1"/>
</dbReference>
<name>A0ABQ6N4K6_9STRA</name>